<name>A0A562RQI0_9BACT</name>
<dbReference type="EMBL" id="VLLC01000014">
    <property type="protein sequence ID" value="TWI71183.1"/>
    <property type="molecule type" value="Genomic_DNA"/>
</dbReference>
<keyword evidence="3" id="KW-1185">Reference proteome</keyword>
<dbReference type="InterPro" id="IPR000905">
    <property type="entry name" value="Gcp-like_dom"/>
</dbReference>
<comment type="caution">
    <text evidence="2">The sequence shown here is derived from an EMBL/GenBank/DDBJ whole genome shotgun (WGS) entry which is preliminary data.</text>
</comment>
<feature type="domain" description="Gcp-like" evidence="1">
    <location>
        <begin position="33"/>
        <end position="148"/>
    </location>
</feature>
<protein>
    <submittedName>
        <fullName evidence="2">tRNA threonylcarbamoyladenosine biosynthesis protein TsaB</fullName>
    </submittedName>
</protein>
<dbReference type="Pfam" id="PF00814">
    <property type="entry name" value="TsaD"/>
    <property type="match status" value="1"/>
</dbReference>
<dbReference type="AlphaFoldDB" id="A0A562RQI0"/>
<organism evidence="2 3">
    <name type="scientific">Desulfobotulus alkaliphilus</name>
    <dbReference type="NCBI Taxonomy" id="622671"/>
    <lineage>
        <taxon>Bacteria</taxon>
        <taxon>Pseudomonadati</taxon>
        <taxon>Thermodesulfobacteriota</taxon>
        <taxon>Desulfobacteria</taxon>
        <taxon>Desulfobacterales</taxon>
        <taxon>Desulfobacteraceae</taxon>
        <taxon>Desulfobotulus</taxon>
    </lineage>
</organism>
<evidence type="ECO:0000313" key="2">
    <source>
        <dbReference type="EMBL" id="TWI71183.1"/>
    </source>
</evidence>
<accession>A0A562RQI0</accession>
<dbReference type="InterPro" id="IPR022496">
    <property type="entry name" value="T6A_TsaB"/>
</dbReference>
<dbReference type="GO" id="GO:0005829">
    <property type="term" value="C:cytosol"/>
    <property type="evidence" value="ECO:0007669"/>
    <property type="project" value="TreeGrafter"/>
</dbReference>
<dbReference type="Proteomes" id="UP000318307">
    <property type="component" value="Unassembled WGS sequence"/>
</dbReference>
<dbReference type="OrthoDB" id="9809995at2"/>
<gene>
    <name evidence="2" type="ORF">LZ24_01981</name>
</gene>
<proteinExistence type="predicted"/>
<dbReference type="GO" id="GO:0002949">
    <property type="term" value="P:tRNA threonylcarbamoyladenosine modification"/>
    <property type="evidence" value="ECO:0007669"/>
    <property type="project" value="InterPro"/>
</dbReference>
<dbReference type="Gene3D" id="3.30.420.40">
    <property type="match status" value="2"/>
</dbReference>
<dbReference type="InterPro" id="IPR043129">
    <property type="entry name" value="ATPase_NBD"/>
</dbReference>
<dbReference type="PANTHER" id="PTHR11735">
    <property type="entry name" value="TRNA N6-ADENOSINE THREONYLCARBAMOYLTRANSFERASE"/>
    <property type="match status" value="1"/>
</dbReference>
<evidence type="ECO:0000313" key="3">
    <source>
        <dbReference type="Proteomes" id="UP000318307"/>
    </source>
</evidence>
<dbReference type="RefSeq" id="WP_144684984.1">
    <property type="nucleotide sequence ID" value="NZ_VLLC01000014.1"/>
</dbReference>
<dbReference type="SUPFAM" id="SSF53067">
    <property type="entry name" value="Actin-like ATPase domain"/>
    <property type="match status" value="2"/>
</dbReference>
<evidence type="ECO:0000259" key="1">
    <source>
        <dbReference type="Pfam" id="PF00814"/>
    </source>
</evidence>
<dbReference type="NCBIfam" id="TIGR03725">
    <property type="entry name" value="T6A_YeaZ"/>
    <property type="match status" value="1"/>
</dbReference>
<sequence>MKILAADTTTASASVCVMEESKMLARRFRNPGQTHSRHLLPMIEGVLGDAGMDMRHLDALVTTLGPGSFTGLRIGVSTMKGLAMAKGLPMFGFSTLEVMAARFLSHPAPVCIMMDARRGEVYAQNFDVSGNIPKAMGPAVVASPHDVLAQIQGAFLFAGSGALLYRKEIMEQAGLQALWPGILAHEPDAGEAAFLAMAAGRDAALPPHLIMPLYLRKSDAELQWEKKL</sequence>
<reference evidence="2 3" key="1">
    <citation type="submission" date="2019-07" db="EMBL/GenBank/DDBJ databases">
        <title>Genome sequencing of 100 strains of the haloalkaliphilic chemolithoautotrophic sulfur-oxidizing bacterium Thioalkalivibrio.</title>
        <authorList>
            <person name="Muyzer G."/>
        </authorList>
    </citation>
    <scope>NUCLEOTIDE SEQUENCE [LARGE SCALE GENOMIC DNA]</scope>
    <source>
        <strain evidence="2 3">ASO4-4</strain>
    </source>
</reference>
<dbReference type="CDD" id="cd24032">
    <property type="entry name" value="ASKHA_NBD_TsaB"/>
    <property type="match status" value="1"/>
</dbReference>
<dbReference type="PANTHER" id="PTHR11735:SF11">
    <property type="entry name" value="TRNA THREONYLCARBAMOYLADENOSINE BIOSYNTHESIS PROTEIN TSAB"/>
    <property type="match status" value="1"/>
</dbReference>